<dbReference type="AlphaFoldDB" id="A0A0S7BNT1"/>
<protein>
    <submittedName>
        <fullName evidence="1">Haloacid dehalogenase superfamily, subfamily IA, variant 1</fullName>
    </submittedName>
</protein>
<dbReference type="SUPFAM" id="SSF56784">
    <property type="entry name" value="HAD-like"/>
    <property type="match status" value="1"/>
</dbReference>
<dbReference type="EMBL" id="DF968181">
    <property type="protein sequence ID" value="GAP41821.1"/>
    <property type="molecule type" value="Genomic_DNA"/>
</dbReference>
<dbReference type="Pfam" id="PF13419">
    <property type="entry name" value="HAD_2"/>
    <property type="match status" value="1"/>
</dbReference>
<dbReference type="InterPro" id="IPR036412">
    <property type="entry name" value="HAD-like_sf"/>
</dbReference>
<sequence length="228" mass="26099">MTNSFKNQTLQVIVFDIDGTLAETDEYYINTIQKVIRPIFFFISEKRTRQMIRKMVMFDETLLSTFYFLLDRIDLDVLFRSLHNRFSQRGVEYRYQLMEGCNQTLTELSKKYRLAIFTAGGEKSTEAFLKRVGLAGLFEVVVSSKTCRYTKPSGQPLRYIADQMGVQVKDCLMVGDTIFDLGSANNAGVNFIGVKSGFDGEWLLRLCGAKIIIPSVKELPDFLCRNLL</sequence>
<reference evidence="1" key="1">
    <citation type="journal article" date="2015" name="Genome Announc.">
        <title>Draft Genome Sequence of Anaerolineae Strain TC1, a Novel Isolate from a Methanogenic Wastewater Treatment System.</title>
        <authorList>
            <person name="Matsuura N."/>
            <person name="Tourlousse D.M."/>
            <person name="Sun L."/>
            <person name="Toyonaga M."/>
            <person name="Kuroda K."/>
            <person name="Ohashi A."/>
            <person name="Cruz R."/>
            <person name="Yamaguchi T."/>
            <person name="Sekiguchi Y."/>
        </authorList>
    </citation>
    <scope>NUCLEOTIDE SEQUENCE [LARGE SCALE GENOMIC DNA]</scope>
    <source>
        <strain evidence="1">TC1</strain>
    </source>
</reference>
<proteinExistence type="predicted"/>
<dbReference type="InterPro" id="IPR023198">
    <property type="entry name" value="PGP-like_dom2"/>
</dbReference>
<keyword evidence="2" id="KW-1185">Reference proteome</keyword>
<dbReference type="STRING" id="1678840.ATC1_131817"/>
<gene>
    <name evidence="1" type="ORF">ATC1_131817</name>
</gene>
<dbReference type="InterPro" id="IPR006439">
    <property type="entry name" value="HAD-SF_hydro_IA"/>
</dbReference>
<dbReference type="InterPro" id="IPR050155">
    <property type="entry name" value="HAD-like_hydrolase_sf"/>
</dbReference>
<evidence type="ECO:0000313" key="1">
    <source>
        <dbReference type="EMBL" id="GAP41821.1"/>
    </source>
</evidence>
<dbReference type="PANTHER" id="PTHR43434:SF1">
    <property type="entry name" value="PHOSPHOGLYCOLATE PHOSPHATASE"/>
    <property type="match status" value="1"/>
</dbReference>
<dbReference type="InterPro" id="IPR023214">
    <property type="entry name" value="HAD_sf"/>
</dbReference>
<dbReference type="SFLD" id="SFLDG01129">
    <property type="entry name" value="C1.5:_HAD__Beta-PGM__Phosphata"/>
    <property type="match status" value="1"/>
</dbReference>
<evidence type="ECO:0000313" key="2">
    <source>
        <dbReference type="Proteomes" id="UP000053370"/>
    </source>
</evidence>
<dbReference type="InterPro" id="IPR041492">
    <property type="entry name" value="HAD_2"/>
</dbReference>
<name>A0A0S7BNT1_9CHLR</name>
<dbReference type="NCBIfam" id="TIGR01549">
    <property type="entry name" value="HAD-SF-IA-v1"/>
    <property type="match status" value="1"/>
</dbReference>
<dbReference type="Gene3D" id="1.10.150.240">
    <property type="entry name" value="Putative phosphatase, domain 2"/>
    <property type="match status" value="1"/>
</dbReference>
<dbReference type="SFLD" id="SFLDS00003">
    <property type="entry name" value="Haloacid_Dehalogenase"/>
    <property type="match status" value="1"/>
</dbReference>
<dbReference type="PANTHER" id="PTHR43434">
    <property type="entry name" value="PHOSPHOGLYCOLATE PHOSPHATASE"/>
    <property type="match status" value="1"/>
</dbReference>
<organism evidence="1">
    <name type="scientific">Flexilinea flocculi</name>
    <dbReference type="NCBI Taxonomy" id="1678840"/>
    <lineage>
        <taxon>Bacteria</taxon>
        <taxon>Bacillati</taxon>
        <taxon>Chloroflexota</taxon>
        <taxon>Anaerolineae</taxon>
        <taxon>Anaerolineales</taxon>
        <taxon>Anaerolineaceae</taxon>
        <taxon>Flexilinea</taxon>
    </lineage>
</organism>
<dbReference type="RefSeq" id="WP_152024329.1">
    <property type="nucleotide sequence ID" value="NZ_DF968181.1"/>
</dbReference>
<accession>A0A0S7BNT1</accession>
<dbReference type="GO" id="GO:0006281">
    <property type="term" value="P:DNA repair"/>
    <property type="evidence" value="ECO:0007669"/>
    <property type="project" value="TreeGrafter"/>
</dbReference>
<dbReference type="Gene3D" id="3.40.50.1000">
    <property type="entry name" value="HAD superfamily/HAD-like"/>
    <property type="match status" value="1"/>
</dbReference>
<dbReference type="Proteomes" id="UP000053370">
    <property type="component" value="Unassembled WGS sequence"/>
</dbReference>
<dbReference type="GO" id="GO:0008967">
    <property type="term" value="F:phosphoglycolate phosphatase activity"/>
    <property type="evidence" value="ECO:0007669"/>
    <property type="project" value="TreeGrafter"/>
</dbReference>
<dbReference type="OrthoDB" id="9792518at2"/>